<dbReference type="InterPro" id="IPR005174">
    <property type="entry name" value="KIB1-4_b-propeller"/>
</dbReference>
<dbReference type="PANTHER" id="PTHR33165">
    <property type="entry name" value="F-BOX DOMAIN CONTAINING PROTEIN-LIKE-RELATED"/>
    <property type="match status" value="1"/>
</dbReference>
<evidence type="ECO:0000256" key="1">
    <source>
        <dbReference type="SAM" id="MobiDB-lite"/>
    </source>
</evidence>
<dbReference type="Pfam" id="PF03478">
    <property type="entry name" value="Beta-prop_KIB1-4"/>
    <property type="match status" value="1"/>
</dbReference>
<dbReference type="Gramene" id="Dexi5A01G0007790.1">
    <property type="protein sequence ID" value="Dexi5A01G0007790.1:cds"/>
    <property type="gene ID" value="Dexi5A01G0007790"/>
</dbReference>
<dbReference type="EMBL" id="JACEFO010001661">
    <property type="protein sequence ID" value="KAF8724524.1"/>
    <property type="molecule type" value="Genomic_DNA"/>
</dbReference>
<dbReference type="OrthoDB" id="653077at2759"/>
<name>A0A835F0F8_9POAL</name>
<organism evidence="3 4">
    <name type="scientific">Digitaria exilis</name>
    <dbReference type="NCBI Taxonomy" id="1010633"/>
    <lineage>
        <taxon>Eukaryota</taxon>
        <taxon>Viridiplantae</taxon>
        <taxon>Streptophyta</taxon>
        <taxon>Embryophyta</taxon>
        <taxon>Tracheophyta</taxon>
        <taxon>Spermatophyta</taxon>
        <taxon>Magnoliopsida</taxon>
        <taxon>Liliopsida</taxon>
        <taxon>Poales</taxon>
        <taxon>Poaceae</taxon>
        <taxon>PACMAD clade</taxon>
        <taxon>Panicoideae</taxon>
        <taxon>Panicodae</taxon>
        <taxon>Paniceae</taxon>
        <taxon>Anthephorinae</taxon>
        <taxon>Digitaria</taxon>
    </lineage>
</organism>
<gene>
    <name evidence="3" type="ORF">HU200_020780</name>
</gene>
<feature type="compositionally biased region" description="Basic residues" evidence="1">
    <location>
        <begin position="75"/>
        <end position="85"/>
    </location>
</feature>
<evidence type="ECO:0000259" key="2">
    <source>
        <dbReference type="Pfam" id="PF03478"/>
    </source>
</evidence>
<feature type="region of interest" description="Disordered" evidence="1">
    <location>
        <begin position="1"/>
        <end position="88"/>
    </location>
</feature>
<dbReference type="AlphaFoldDB" id="A0A835F0F8"/>
<feature type="compositionally biased region" description="Basic residues" evidence="1">
    <location>
        <begin position="51"/>
        <end position="66"/>
    </location>
</feature>
<evidence type="ECO:0000313" key="4">
    <source>
        <dbReference type="Proteomes" id="UP000636709"/>
    </source>
</evidence>
<keyword evidence="4" id="KW-1185">Reference proteome</keyword>
<proteinExistence type="predicted"/>
<dbReference type="Proteomes" id="UP000636709">
    <property type="component" value="Unassembled WGS sequence"/>
</dbReference>
<feature type="domain" description="KIB1-4 beta-propeller" evidence="2">
    <location>
        <begin position="229"/>
        <end position="468"/>
    </location>
</feature>
<protein>
    <recommendedName>
        <fullName evidence="2">KIB1-4 beta-propeller domain-containing protein</fullName>
    </recommendedName>
</protein>
<dbReference type="PANTHER" id="PTHR33165:SF57">
    <property type="entry name" value="OS10G0568000 PROTEIN"/>
    <property type="match status" value="1"/>
</dbReference>
<evidence type="ECO:0000313" key="3">
    <source>
        <dbReference type="EMBL" id="KAF8724524.1"/>
    </source>
</evidence>
<accession>A0A835F0F8</accession>
<reference evidence="3" key="1">
    <citation type="submission" date="2020-07" db="EMBL/GenBank/DDBJ databases">
        <title>Genome sequence and genetic diversity analysis of an under-domesticated orphan crop, white fonio (Digitaria exilis).</title>
        <authorList>
            <person name="Bennetzen J.L."/>
            <person name="Chen S."/>
            <person name="Ma X."/>
            <person name="Wang X."/>
            <person name="Yssel A.E.J."/>
            <person name="Chaluvadi S.R."/>
            <person name="Johnson M."/>
            <person name="Gangashetty P."/>
            <person name="Hamidou F."/>
            <person name="Sanogo M.D."/>
            <person name="Zwaenepoel A."/>
            <person name="Wallace J."/>
            <person name="Van De Peer Y."/>
            <person name="Van Deynze A."/>
        </authorList>
    </citation>
    <scope>NUCLEOTIDE SEQUENCE</scope>
    <source>
        <tissue evidence="3">Leaves</tissue>
    </source>
</reference>
<feature type="compositionally biased region" description="Low complexity" evidence="1">
    <location>
        <begin position="14"/>
        <end position="26"/>
    </location>
</feature>
<comment type="caution">
    <text evidence="3">The sequence shown here is derived from an EMBL/GenBank/DDBJ whole genome shotgun (WGS) entry which is preliminary data.</text>
</comment>
<sequence>MTTWRNKMGKPKLPAGAGAPVTPAAPLRRSQRLVAAAEPSGAQIPASSPRQAKRTPSRRASPRRIQSRGSNRRPSAAHHHKKKKNTPYFWGARRARSVLAGGGDNFPALSPIRLLGKKRRFHFCANAPAWGAKRARSAICCGGGDAKPLDPAPAQDVDWANLGDGPAGLIADLLLANDVADYVRFRAVCQPWRRCSPDPRAGGLDGRFLPRRWIMLDKAITANPRCHRFLNISTGESIRMDLHELAEHKFLALTPEGLLLLLHEPTRIIRLLNPLTRQLTNLPPVTSLRSMEEWFGIKVYGAGLADASTVAVCFSHPRVLAVAKPGDVCWTVVHSGYLNSTLPYAGRFYCCVGSRLMVLDTTTDQQPPRLMVAAERSSHIYFSQMSDSLHLVDNAGELIMVHRSLYPDSEHNYKRKYQSYRVDLDAGAFVPAKGFNGRAIFMGRRRTISLAAETFPSISADTLYLGYDFDESYMIVEYNDLADDSSDGTHPFSIVDCLSHCIQRNGEELA</sequence>